<proteinExistence type="predicted"/>
<name>A0A1P8DRH7_VIBPH</name>
<protein>
    <submittedName>
        <fullName evidence="1">Uncharacterized protein</fullName>
    </submittedName>
</protein>
<dbReference type="RefSeq" id="WP_140277278.1">
    <property type="nucleotide sequence ID" value="NZ_KX957972.1"/>
</dbReference>
<keyword evidence="1" id="KW-0614">Plasmid</keyword>
<reference evidence="1" key="1">
    <citation type="submission" date="2016-10" db="EMBL/GenBank/DDBJ databases">
        <title>Evolution and Comparative Genomics of Conjugative MDR Plasmids in Vibrio species.</title>
        <authorList>
            <person name="Li R."/>
            <person name="Ye L."/>
            <person name="Wong M.Ho.Yin."/>
            <person name="Zheng Z."/>
            <person name="Chan E.Wai.Chi."/>
            <person name="Chen S."/>
        </authorList>
    </citation>
    <scope>NUCLEOTIDE SEQUENCE</scope>
    <source>
        <plasmid evidence="1">pVPS91</plasmid>
    </source>
</reference>
<geneLocation type="plasmid" evidence="1">
    <name>pVPS91</name>
</geneLocation>
<evidence type="ECO:0000313" key="1">
    <source>
        <dbReference type="EMBL" id="APU91742.1"/>
    </source>
</evidence>
<dbReference type="EMBL" id="KX957972">
    <property type="protein sequence ID" value="APU91742.1"/>
    <property type="molecule type" value="Genomic_DNA"/>
</dbReference>
<accession>A0A1P8DRH7</accession>
<sequence length="145" mass="16394">MTAQTTSQTIESEADYHSKLSRVEVLIVQKSLSKDEEAELNMLVDAIEAYETIHYPMRQYTDLEKHLLKLGFTELFGVGLWAKEKFGTVVDTNSGTAKVIPHIEASFDNYVGFAETVVDLNAAIEKSENSEFFINERARAREQSK</sequence>
<dbReference type="AlphaFoldDB" id="A0A1P8DRH7"/>
<organism evidence="1">
    <name type="scientific">Vibrio parahaemolyticus</name>
    <dbReference type="NCBI Taxonomy" id="670"/>
    <lineage>
        <taxon>Bacteria</taxon>
        <taxon>Pseudomonadati</taxon>
        <taxon>Pseudomonadota</taxon>
        <taxon>Gammaproteobacteria</taxon>
        <taxon>Vibrionales</taxon>
        <taxon>Vibrionaceae</taxon>
        <taxon>Vibrio</taxon>
    </lineage>
</organism>